<dbReference type="GO" id="GO:0008300">
    <property type="term" value="P:isoprenoid catabolic process"/>
    <property type="evidence" value="ECO:0007669"/>
    <property type="project" value="TreeGrafter"/>
</dbReference>
<dbReference type="Proteomes" id="UP000295221">
    <property type="component" value="Unassembled WGS sequence"/>
</dbReference>
<dbReference type="Pfam" id="PF00378">
    <property type="entry name" value="ECH_1"/>
    <property type="match status" value="1"/>
</dbReference>
<dbReference type="Gene3D" id="3.90.226.10">
    <property type="entry name" value="2-enoyl-CoA Hydratase, Chain A, domain 1"/>
    <property type="match status" value="1"/>
</dbReference>
<dbReference type="AlphaFoldDB" id="A0A4R2GE34"/>
<organism evidence="2 3">
    <name type="scientific">Natronoflexus pectinivorans</name>
    <dbReference type="NCBI Taxonomy" id="682526"/>
    <lineage>
        <taxon>Bacteria</taxon>
        <taxon>Pseudomonadati</taxon>
        <taxon>Bacteroidota</taxon>
        <taxon>Bacteroidia</taxon>
        <taxon>Marinilabiliales</taxon>
        <taxon>Marinilabiliaceae</taxon>
        <taxon>Natronoflexus</taxon>
    </lineage>
</organism>
<evidence type="ECO:0000313" key="3">
    <source>
        <dbReference type="Proteomes" id="UP000295221"/>
    </source>
</evidence>
<dbReference type="InterPro" id="IPR029045">
    <property type="entry name" value="ClpP/crotonase-like_dom_sf"/>
</dbReference>
<dbReference type="OrthoDB" id="9775794at2"/>
<dbReference type="SUPFAM" id="SSF52096">
    <property type="entry name" value="ClpP/crotonase"/>
    <property type="match status" value="1"/>
</dbReference>
<gene>
    <name evidence="2" type="ORF">EV194_11326</name>
</gene>
<protein>
    <submittedName>
        <fullName evidence="2">Methylglutaconyl-CoA hydratase</fullName>
    </submittedName>
</protein>
<dbReference type="Gene3D" id="1.10.12.10">
    <property type="entry name" value="Lyase 2-enoyl-coa Hydratase, Chain A, domain 2"/>
    <property type="match status" value="1"/>
</dbReference>
<comment type="similarity">
    <text evidence="1">Belongs to the enoyl-CoA hydratase/isomerase family.</text>
</comment>
<proteinExistence type="inferred from homology"/>
<dbReference type="PANTHER" id="PTHR42964:SF1">
    <property type="entry name" value="POLYKETIDE BIOSYNTHESIS ENOYL-COA HYDRATASE PKSH-RELATED"/>
    <property type="match status" value="1"/>
</dbReference>
<dbReference type="EMBL" id="SLWK01000013">
    <property type="protein sequence ID" value="TCO06111.1"/>
    <property type="molecule type" value="Genomic_DNA"/>
</dbReference>
<dbReference type="InterPro" id="IPR001753">
    <property type="entry name" value="Enoyl-CoA_hydra/iso"/>
</dbReference>
<reference evidence="2 3" key="1">
    <citation type="submission" date="2019-03" db="EMBL/GenBank/DDBJ databases">
        <title>Genomic Encyclopedia of Type Strains, Phase IV (KMG-IV): sequencing the most valuable type-strain genomes for metagenomic binning, comparative biology and taxonomic classification.</title>
        <authorList>
            <person name="Goeker M."/>
        </authorList>
    </citation>
    <scope>NUCLEOTIDE SEQUENCE [LARGE SCALE GENOMIC DNA]</scope>
    <source>
        <strain evidence="2 3">DSM 24179</strain>
    </source>
</reference>
<dbReference type="PANTHER" id="PTHR42964">
    <property type="entry name" value="ENOYL-COA HYDRATASE"/>
    <property type="match status" value="1"/>
</dbReference>
<sequence length="263" mass="29411">MTLIKKFAENICYLELNRPDKRNALNRSMILELIAFLQDTAESKQYKTLVLSGKNGFFSSGADLDWMRKATEQTYEENLEDARLFNQLYHELEKFPKPIIVRADKGAYGGAIGILACADITITSPDALFAFSEVGLGLVPATVAPYIVKKTGLANARYLLLSGIPFNGEDAYRFNLVQQIFPATHIAVKTRELAVKLARNSPEAVQQTKLLLNRLGDSLVSVDKNMQELCAELISKARISADGQEGVKAFFEKRKPNWNDKKF</sequence>
<comment type="caution">
    <text evidence="2">The sequence shown here is derived from an EMBL/GenBank/DDBJ whole genome shotgun (WGS) entry which is preliminary data.</text>
</comment>
<dbReference type="InterPro" id="IPR014748">
    <property type="entry name" value="Enoyl-CoA_hydra_C"/>
</dbReference>
<dbReference type="RefSeq" id="WP_132434697.1">
    <property type="nucleotide sequence ID" value="NZ_SLWK01000013.1"/>
</dbReference>
<dbReference type="InterPro" id="IPR051683">
    <property type="entry name" value="Enoyl-CoA_Hydratase/Isomerase"/>
</dbReference>
<evidence type="ECO:0000313" key="2">
    <source>
        <dbReference type="EMBL" id="TCO06111.1"/>
    </source>
</evidence>
<dbReference type="GO" id="GO:0003824">
    <property type="term" value="F:catalytic activity"/>
    <property type="evidence" value="ECO:0007669"/>
    <property type="project" value="UniProtKB-ARBA"/>
</dbReference>
<evidence type="ECO:0000256" key="1">
    <source>
        <dbReference type="ARBA" id="ARBA00005254"/>
    </source>
</evidence>
<accession>A0A4R2GE34</accession>
<dbReference type="CDD" id="cd06558">
    <property type="entry name" value="crotonase-like"/>
    <property type="match status" value="1"/>
</dbReference>
<keyword evidence="3" id="KW-1185">Reference proteome</keyword>
<name>A0A4R2GE34_9BACT</name>